<reference evidence="1 2" key="1">
    <citation type="journal article" date="2018" name="Syst. Appl. Microbiol.">
        <title>Abditibacterium utsteinense sp. nov., the first cultivated member of candidate phylum FBP, isolated from ice-free Antarctic soil samples.</title>
        <authorList>
            <person name="Tahon G."/>
            <person name="Tytgat B."/>
            <person name="Lebbe L."/>
            <person name="Carlier A."/>
            <person name="Willems A."/>
        </authorList>
    </citation>
    <scope>NUCLEOTIDE SEQUENCE [LARGE SCALE GENOMIC DNA]</scope>
    <source>
        <strain evidence="1 2">LMG 29911</strain>
    </source>
</reference>
<proteinExistence type="predicted"/>
<organism evidence="1 2">
    <name type="scientific">Abditibacterium utsteinense</name>
    <dbReference type="NCBI Taxonomy" id="1960156"/>
    <lineage>
        <taxon>Bacteria</taxon>
        <taxon>Pseudomonadati</taxon>
        <taxon>Abditibacteriota</taxon>
        <taxon>Abditibacteriia</taxon>
        <taxon>Abditibacteriales</taxon>
        <taxon>Abditibacteriaceae</taxon>
        <taxon>Abditibacterium</taxon>
    </lineage>
</organism>
<dbReference type="EMBL" id="NIGF01000004">
    <property type="protein sequence ID" value="PQV64652.1"/>
    <property type="molecule type" value="Genomic_DNA"/>
</dbReference>
<dbReference type="InParanoid" id="A0A2S8SV37"/>
<protein>
    <submittedName>
        <fullName evidence="1">Uncharacterized protein</fullName>
    </submittedName>
</protein>
<dbReference type="Proteomes" id="UP000237684">
    <property type="component" value="Unassembled WGS sequence"/>
</dbReference>
<comment type="caution">
    <text evidence="1">The sequence shown here is derived from an EMBL/GenBank/DDBJ whole genome shotgun (WGS) entry which is preliminary data.</text>
</comment>
<gene>
    <name evidence="1" type="ORF">B1R32_104146</name>
</gene>
<evidence type="ECO:0000313" key="1">
    <source>
        <dbReference type="EMBL" id="PQV64652.1"/>
    </source>
</evidence>
<sequence length="80" mass="9085">MLKLVLQMKQTIYVALLDEGVVCWRPVEAIHKHDDIYTITSPNPDPDDEHWEFSNGDDVRCKMHTFSGGGTHLTAYAKTP</sequence>
<keyword evidence="2" id="KW-1185">Reference proteome</keyword>
<name>A0A2S8SV37_9BACT</name>
<dbReference type="AlphaFoldDB" id="A0A2S8SV37"/>
<accession>A0A2S8SV37</accession>
<evidence type="ECO:0000313" key="2">
    <source>
        <dbReference type="Proteomes" id="UP000237684"/>
    </source>
</evidence>